<dbReference type="AlphaFoldDB" id="A0A316VKT1"/>
<comment type="subcellular location">
    <subcellularLocation>
        <location evidence="2">Cytoplasm</location>
    </subcellularLocation>
    <subcellularLocation>
        <location evidence="1">Nucleus</location>
    </subcellularLocation>
</comment>
<reference evidence="13 14" key="1">
    <citation type="journal article" date="2018" name="Mol. Biol. Evol.">
        <title>Broad Genomic Sampling Reveals a Smut Pathogenic Ancestry of the Fungal Clade Ustilaginomycotina.</title>
        <authorList>
            <person name="Kijpornyongpan T."/>
            <person name="Mondo S.J."/>
            <person name="Barry K."/>
            <person name="Sandor L."/>
            <person name="Lee J."/>
            <person name="Lipzen A."/>
            <person name="Pangilinan J."/>
            <person name="LaButti K."/>
            <person name="Hainaut M."/>
            <person name="Henrissat B."/>
            <person name="Grigoriev I.V."/>
            <person name="Spatafora J.W."/>
            <person name="Aime M.C."/>
        </authorList>
    </citation>
    <scope>NUCLEOTIDE SEQUENCE [LARGE SCALE GENOMIC DNA]</scope>
    <source>
        <strain evidence="13 14">MCA 3882</strain>
    </source>
</reference>
<dbReference type="InterPro" id="IPR039949">
    <property type="entry name" value="NAA40"/>
</dbReference>
<comment type="catalytic activity">
    <reaction evidence="10">
        <text>N-terminal L-seryl-[histone H2A] + acetyl-CoA = N-terminal N(alpha)-acetyl-L-seryl-[histone H2A] + CoA + H(+)</text>
        <dbReference type="Rhea" id="RHEA:50600"/>
        <dbReference type="Rhea" id="RHEA-COMP:12742"/>
        <dbReference type="Rhea" id="RHEA-COMP:12744"/>
        <dbReference type="ChEBI" id="CHEBI:15378"/>
        <dbReference type="ChEBI" id="CHEBI:57287"/>
        <dbReference type="ChEBI" id="CHEBI:57288"/>
        <dbReference type="ChEBI" id="CHEBI:64738"/>
        <dbReference type="ChEBI" id="CHEBI:83690"/>
        <dbReference type="EC" id="2.3.1.257"/>
    </reaction>
</comment>
<dbReference type="GO" id="GO:0005634">
    <property type="term" value="C:nucleus"/>
    <property type="evidence" value="ECO:0007669"/>
    <property type="project" value="UniProtKB-SubCell"/>
</dbReference>
<organism evidence="13 14">
    <name type="scientific">Meira miltonrushii</name>
    <dbReference type="NCBI Taxonomy" id="1280837"/>
    <lineage>
        <taxon>Eukaryota</taxon>
        <taxon>Fungi</taxon>
        <taxon>Dikarya</taxon>
        <taxon>Basidiomycota</taxon>
        <taxon>Ustilaginomycotina</taxon>
        <taxon>Exobasidiomycetes</taxon>
        <taxon>Exobasidiales</taxon>
        <taxon>Brachybasidiaceae</taxon>
        <taxon>Meira</taxon>
    </lineage>
</organism>
<evidence type="ECO:0000256" key="1">
    <source>
        <dbReference type="ARBA" id="ARBA00004123"/>
    </source>
</evidence>
<evidence type="ECO:0000256" key="11">
    <source>
        <dbReference type="ARBA" id="ARBA00049524"/>
    </source>
</evidence>
<keyword evidence="7 13" id="KW-0808">Transferase</keyword>
<gene>
    <name evidence="13" type="ORF">FA14DRAFT_186864</name>
</gene>
<evidence type="ECO:0000256" key="7">
    <source>
        <dbReference type="ARBA" id="ARBA00022679"/>
    </source>
</evidence>
<dbReference type="PANTHER" id="PTHR20531">
    <property type="entry name" value="N-ALPHA-ACETYLTRANSFERASE 40"/>
    <property type="match status" value="1"/>
</dbReference>
<dbReference type="STRING" id="1280837.A0A316VKT1"/>
<evidence type="ECO:0000256" key="5">
    <source>
        <dbReference type="ARBA" id="ARBA00015043"/>
    </source>
</evidence>
<dbReference type="PANTHER" id="PTHR20531:SF1">
    <property type="entry name" value="N-ALPHA-ACETYLTRANSFERASE 40"/>
    <property type="match status" value="1"/>
</dbReference>
<dbReference type="FunCoup" id="A0A316VKT1">
    <property type="interactions" value="579"/>
</dbReference>
<dbReference type="Gene3D" id="3.40.630.30">
    <property type="match status" value="1"/>
</dbReference>
<dbReference type="GeneID" id="37023326"/>
<dbReference type="InterPro" id="IPR000182">
    <property type="entry name" value="GNAT_dom"/>
</dbReference>
<dbReference type="PROSITE" id="PS51186">
    <property type="entry name" value="GNAT"/>
    <property type="match status" value="1"/>
</dbReference>
<proteinExistence type="inferred from homology"/>
<dbReference type="EMBL" id="KZ819602">
    <property type="protein sequence ID" value="PWN36671.1"/>
    <property type="molecule type" value="Genomic_DNA"/>
</dbReference>
<dbReference type="EC" id="2.3.1.257" evidence="4"/>
<dbReference type="CDD" id="cd04301">
    <property type="entry name" value="NAT_SF"/>
    <property type="match status" value="1"/>
</dbReference>
<dbReference type="Pfam" id="PF00583">
    <property type="entry name" value="Acetyltransf_1"/>
    <property type="match status" value="1"/>
</dbReference>
<dbReference type="Proteomes" id="UP000245771">
    <property type="component" value="Unassembled WGS sequence"/>
</dbReference>
<comment type="catalytic activity">
    <reaction evidence="11">
        <text>N-terminal L-seryl-[histone H4] + acetyl-CoA = N-terminal N(alpha)-acetyl-L-seryl-[histone H4] + CoA + H(+)</text>
        <dbReference type="Rhea" id="RHEA:50596"/>
        <dbReference type="Rhea" id="RHEA-COMP:12740"/>
        <dbReference type="Rhea" id="RHEA-COMP:12743"/>
        <dbReference type="ChEBI" id="CHEBI:15378"/>
        <dbReference type="ChEBI" id="CHEBI:57287"/>
        <dbReference type="ChEBI" id="CHEBI:57288"/>
        <dbReference type="ChEBI" id="CHEBI:64738"/>
        <dbReference type="ChEBI" id="CHEBI:83690"/>
        <dbReference type="EC" id="2.3.1.257"/>
    </reaction>
</comment>
<evidence type="ECO:0000259" key="12">
    <source>
        <dbReference type="PROSITE" id="PS51186"/>
    </source>
</evidence>
<evidence type="ECO:0000256" key="2">
    <source>
        <dbReference type="ARBA" id="ARBA00004496"/>
    </source>
</evidence>
<dbReference type="InParanoid" id="A0A316VKT1"/>
<dbReference type="InterPro" id="IPR016181">
    <property type="entry name" value="Acyl_CoA_acyltransferase"/>
</dbReference>
<protein>
    <recommendedName>
        <fullName evidence="5">N-alpha-acetyltransferase 40</fullName>
        <ecNumber evidence="4">2.3.1.257</ecNumber>
    </recommendedName>
</protein>
<name>A0A316VKT1_9BASI</name>
<evidence type="ECO:0000256" key="6">
    <source>
        <dbReference type="ARBA" id="ARBA00022490"/>
    </source>
</evidence>
<dbReference type="RefSeq" id="XP_025356973.1">
    <property type="nucleotide sequence ID" value="XM_025501545.1"/>
</dbReference>
<comment type="similarity">
    <text evidence="3">Belongs to the acetyltransferase family. NAA40 subfamily.</text>
</comment>
<evidence type="ECO:0000256" key="4">
    <source>
        <dbReference type="ARBA" id="ARBA00012950"/>
    </source>
</evidence>
<dbReference type="OrthoDB" id="424551at2759"/>
<keyword evidence="6" id="KW-0963">Cytoplasm</keyword>
<evidence type="ECO:0000313" key="13">
    <source>
        <dbReference type="EMBL" id="PWN36671.1"/>
    </source>
</evidence>
<dbReference type="GO" id="GO:1990189">
    <property type="term" value="F:protein N-terminal-serine acetyltransferase activity"/>
    <property type="evidence" value="ECO:0007669"/>
    <property type="project" value="UniProtKB-EC"/>
</dbReference>
<dbReference type="SUPFAM" id="SSF55729">
    <property type="entry name" value="Acyl-CoA N-acyltransferases (Nat)"/>
    <property type="match status" value="1"/>
</dbReference>
<evidence type="ECO:0000256" key="3">
    <source>
        <dbReference type="ARBA" id="ARBA00008870"/>
    </source>
</evidence>
<keyword evidence="14" id="KW-1185">Reference proteome</keyword>
<dbReference type="GO" id="GO:0005737">
    <property type="term" value="C:cytoplasm"/>
    <property type="evidence" value="ECO:0007669"/>
    <property type="project" value="UniProtKB-SubCell"/>
</dbReference>
<keyword evidence="8" id="KW-0539">Nucleus</keyword>
<evidence type="ECO:0000256" key="10">
    <source>
        <dbReference type="ARBA" id="ARBA00047821"/>
    </source>
</evidence>
<dbReference type="GO" id="GO:0010485">
    <property type="term" value="F:histone H4 acetyltransferase activity"/>
    <property type="evidence" value="ECO:0007669"/>
    <property type="project" value="InterPro"/>
</dbReference>
<feature type="domain" description="N-acetyltransferase" evidence="12">
    <location>
        <begin position="66"/>
        <end position="225"/>
    </location>
</feature>
<sequence>MPIKTARQNVDIANKLSSKDLLRLSNSNPDEGSDGHDDEYSILTSKGQSFNCKAYQSQELEEHDRKMMMTIFEENMRTMYEETPGGWDAQSKKEELFDNLSRFFIIRQANQDNAAIIAFIMWRFDLEDCDANDPVARKGKRKIEIAYCYEIQVHSDFRQYGLGKWMMNRLEAVARNTNMRKVMLTVFKSNTHAKQFYDRLGFKLEYSTPENEDELDELGEYVILGKATM</sequence>
<accession>A0A316VKT1</accession>
<evidence type="ECO:0000313" key="14">
    <source>
        <dbReference type="Proteomes" id="UP000245771"/>
    </source>
</evidence>
<evidence type="ECO:0000256" key="9">
    <source>
        <dbReference type="ARBA" id="ARBA00023315"/>
    </source>
</evidence>
<dbReference type="GO" id="GO:0043998">
    <property type="term" value="F:histone H2A acetyltransferase activity"/>
    <property type="evidence" value="ECO:0007669"/>
    <property type="project" value="InterPro"/>
</dbReference>
<evidence type="ECO:0000256" key="8">
    <source>
        <dbReference type="ARBA" id="ARBA00023242"/>
    </source>
</evidence>
<keyword evidence="9 13" id="KW-0012">Acyltransferase</keyword>